<evidence type="ECO:0000313" key="3">
    <source>
        <dbReference type="Proteomes" id="UP000188354"/>
    </source>
</evidence>
<evidence type="ECO:0000313" key="2">
    <source>
        <dbReference type="EMBL" id="OIV95748.1"/>
    </source>
</evidence>
<dbReference type="Proteomes" id="UP000188354">
    <property type="component" value="Chromosome LG16"/>
</dbReference>
<dbReference type="EMBL" id="CM007376">
    <property type="protein sequence ID" value="OIV95748.1"/>
    <property type="molecule type" value="Genomic_DNA"/>
</dbReference>
<name>A0A4P1QVL2_LUPAN</name>
<organism evidence="2 3">
    <name type="scientific">Lupinus angustifolius</name>
    <name type="common">Narrow-leaved blue lupine</name>
    <dbReference type="NCBI Taxonomy" id="3871"/>
    <lineage>
        <taxon>Eukaryota</taxon>
        <taxon>Viridiplantae</taxon>
        <taxon>Streptophyta</taxon>
        <taxon>Embryophyta</taxon>
        <taxon>Tracheophyta</taxon>
        <taxon>Spermatophyta</taxon>
        <taxon>Magnoliopsida</taxon>
        <taxon>eudicotyledons</taxon>
        <taxon>Gunneridae</taxon>
        <taxon>Pentapetalae</taxon>
        <taxon>rosids</taxon>
        <taxon>fabids</taxon>
        <taxon>Fabales</taxon>
        <taxon>Fabaceae</taxon>
        <taxon>Papilionoideae</taxon>
        <taxon>50 kb inversion clade</taxon>
        <taxon>genistoids sensu lato</taxon>
        <taxon>core genistoids</taxon>
        <taxon>Genisteae</taxon>
        <taxon>Lupinus</taxon>
    </lineage>
</organism>
<sequence length="301" mass="35008">METVDHSQPPLSPILLDELVIEILSWLPVKSLLQFRHFVDDEVIGFQVRFWNPALRLRSKKSPSLHLNWSDYEYGPARYGFGYDNSSDTYKVAVISLGSENTVVEVLSMGDNRWRKILSFPAFPFLCQLYGKFLSGTLNWLALNKSGYRYDWGTVTVNQLVIFSLDLEKETYKQMSLPTGLDEVPSVEPKLGYLWDCLCLFLYYRGSHFVIWQMKEFGVENSWTQLISISYQHLQIVNDEYHALLPLFTTENGDALVLVNNADFEAIIYYWKDKRVERIEIPNLQLWIDAKEHIPSMVLPC</sequence>
<dbReference type="Pfam" id="PF08268">
    <property type="entry name" value="FBA_3"/>
    <property type="match status" value="1"/>
</dbReference>
<reference evidence="2 3" key="1">
    <citation type="journal article" date="2017" name="Plant Biotechnol. J.">
        <title>A comprehensive draft genome sequence for lupin (Lupinus angustifolius), an emerging health food: insights into plant-microbe interactions and legume evolution.</title>
        <authorList>
            <person name="Hane J.K."/>
            <person name="Ming Y."/>
            <person name="Kamphuis L.G."/>
            <person name="Nelson M.N."/>
            <person name="Garg G."/>
            <person name="Atkins C.A."/>
            <person name="Bayer P.E."/>
            <person name="Bravo A."/>
            <person name="Bringans S."/>
            <person name="Cannon S."/>
            <person name="Edwards D."/>
            <person name="Foley R."/>
            <person name="Gao L.L."/>
            <person name="Harrison M.J."/>
            <person name="Huang W."/>
            <person name="Hurgobin B."/>
            <person name="Li S."/>
            <person name="Liu C.W."/>
            <person name="McGrath A."/>
            <person name="Morahan G."/>
            <person name="Murray J."/>
            <person name="Weller J."/>
            <person name="Jian J."/>
            <person name="Singh K.B."/>
        </authorList>
    </citation>
    <scope>NUCLEOTIDE SEQUENCE [LARGE SCALE GENOMIC DNA]</scope>
    <source>
        <strain evidence="3">cv. Tanjil</strain>
        <tissue evidence="2">Whole plant</tissue>
    </source>
</reference>
<accession>A0A4P1QVL2</accession>
<dbReference type="NCBIfam" id="TIGR01640">
    <property type="entry name" value="F_box_assoc_1"/>
    <property type="match status" value="1"/>
</dbReference>
<dbReference type="InterPro" id="IPR017451">
    <property type="entry name" value="F-box-assoc_interact_dom"/>
</dbReference>
<protein>
    <recommendedName>
        <fullName evidence="1">F-box associated beta-propeller type 3 domain-containing protein</fullName>
    </recommendedName>
</protein>
<dbReference type="InterPro" id="IPR013187">
    <property type="entry name" value="F-box-assoc_dom_typ3"/>
</dbReference>
<feature type="domain" description="F-box associated beta-propeller type 3" evidence="1">
    <location>
        <begin position="50"/>
        <end position="282"/>
    </location>
</feature>
<dbReference type="Gramene" id="OIV95748">
    <property type="protein sequence ID" value="OIV95748"/>
    <property type="gene ID" value="TanjilG_05296"/>
</dbReference>
<gene>
    <name evidence="2" type="ORF">TanjilG_05296</name>
</gene>
<evidence type="ECO:0000259" key="1">
    <source>
        <dbReference type="Pfam" id="PF08268"/>
    </source>
</evidence>
<dbReference type="InterPro" id="IPR050796">
    <property type="entry name" value="SCF_F-box_component"/>
</dbReference>
<dbReference type="PANTHER" id="PTHR31672">
    <property type="entry name" value="BNACNNG10540D PROTEIN"/>
    <property type="match status" value="1"/>
</dbReference>
<proteinExistence type="predicted"/>
<dbReference type="PANTHER" id="PTHR31672:SF13">
    <property type="entry name" value="F-BOX PROTEIN CPR30-LIKE"/>
    <property type="match status" value="1"/>
</dbReference>
<dbReference type="AlphaFoldDB" id="A0A4P1QVL2"/>
<keyword evidence="3" id="KW-1185">Reference proteome</keyword>